<proteinExistence type="predicted"/>
<dbReference type="CDD" id="cd03814">
    <property type="entry name" value="GT4-like"/>
    <property type="match status" value="1"/>
</dbReference>
<organism evidence="2">
    <name type="scientific">Desulfobacca acetoxidans</name>
    <dbReference type="NCBI Taxonomy" id="60893"/>
    <lineage>
        <taxon>Bacteria</taxon>
        <taxon>Pseudomonadati</taxon>
        <taxon>Thermodesulfobacteriota</taxon>
        <taxon>Desulfobaccia</taxon>
        <taxon>Desulfobaccales</taxon>
        <taxon>Desulfobaccaceae</taxon>
        <taxon>Desulfobacca</taxon>
    </lineage>
</organism>
<dbReference type="SUPFAM" id="SSF53756">
    <property type="entry name" value="UDP-Glycosyltransferase/glycogen phosphorylase"/>
    <property type="match status" value="1"/>
</dbReference>
<keyword evidence="2" id="KW-0808">Transferase</keyword>
<dbReference type="SUPFAM" id="SSF89550">
    <property type="entry name" value="PHP domain-like"/>
    <property type="match status" value="1"/>
</dbReference>
<dbReference type="Pfam" id="PF13439">
    <property type="entry name" value="Glyco_transf_4"/>
    <property type="match status" value="1"/>
</dbReference>
<dbReference type="InterPro" id="IPR003141">
    <property type="entry name" value="Pol/His_phosphatase_N"/>
</dbReference>
<comment type="caution">
    <text evidence="2">The sequence shown here is derived from an EMBL/GenBank/DDBJ whole genome shotgun (WGS) entry which is preliminary data.</text>
</comment>
<dbReference type="Gene3D" id="3.40.50.2000">
    <property type="entry name" value="Glycogen Phosphorylase B"/>
    <property type="match status" value="2"/>
</dbReference>
<evidence type="ECO:0000259" key="1">
    <source>
        <dbReference type="SMART" id="SM00481"/>
    </source>
</evidence>
<dbReference type="AlphaFoldDB" id="A0A7V6A473"/>
<feature type="domain" description="Polymerase/histidinol phosphatase N-terminal" evidence="1">
    <location>
        <begin position="3"/>
        <end position="87"/>
    </location>
</feature>
<dbReference type="SMART" id="SM00481">
    <property type="entry name" value="POLIIIAc"/>
    <property type="match status" value="1"/>
</dbReference>
<dbReference type="Pfam" id="PF00534">
    <property type="entry name" value="Glycos_transf_1"/>
    <property type="match status" value="1"/>
</dbReference>
<dbReference type="GO" id="GO:0016757">
    <property type="term" value="F:glycosyltransferase activity"/>
    <property type="evidence" value="ECO:0007669"/>
    <property type="project" value="InterPro"/>
</dbReference>
<dbReference type="InterPro" id="IPR016195">
    <property type="entry name" value="Pol/histidinol_Pase-like"/>
</dbReference>
<dbReference type="EMBL" id="DTGR01000148">
    <property type="protein sequence ID" value="HHS29885.1"/>
    <property type="molecule type" value="Genomic_DNA"/>
</dbReference>
<dbReference type="InterPro" id="IPR028098">
    <property type="entry name" value="Glyco_trans_4-like_N"/>
</dbReference>
<name>A0A7V6A473_9BACT</name>
<dbReference type="InterPro" id="IPR050194">
    <property type="entry name" value="Glycosyltransferase_grp1"/>
</dbReference>
<protein>
    <submittedName>
        <fullName evidence="2">Glycosyltransferase</fullName>
    </submittedName>
</protein>
<evidence type="ECO:0000313" key="2">
    <source>
        <dbReference type="EMBL" id="HHS29885.1"/>
    </source>
</evidence>
<gene>
    <name evidence="2" type="ORF">ENV52_09330</name>
</gene>
<accession>A0A7V6A473</accession>
<dbReference type="InterPro" id="IPR001296">
    <property type="entry name" value="Glyco_trans_1"/>
</dbReference>
<dbReference type="Gene3D" id="3.20.20.140">
    <property type="entry name" value="Metal-dependent hydrolases"/>
    <property type="match status" value="1"/>
</dbReference>
<sequence length="794" mass="90249">MKIDLHVHSKYSTRPSHWVLQRLGCHECYTEPLSLYRIAKERGMDLVTITDHNTLAGSLEIAHLPDTFISEEITTYFPDGCKIHVLAYHINETQHRQIQKARDNIFDLTAYLREEAIVHSVAHPLWSINGRLKLEHFEQLLLLFKNFEMNGGRDELQNQWLRAICAELTAEIIDQLIEKHGIVPDFPAPWEKNFTAGSDDHSSLHITQKYTQVEEASGIEDFLEKMNEGQAIVRGEASTPLTLGHNIYSIAYQFYKKKYSLSSQAVGNTMGAFLDKFLESGDEAKKSFPRYQLYYNRIKNSLWSVSQDESFLNLVKKETSYLLTQETLPTDEFEWFSVLNQLAQKLLGQFHRKLSKALAGVNLIDLLNSVTSSGLVYLALSPYTAAFSSFSADRQFGTSLLEKFLPPDHEERQAASQFLMAHFTDTYYEVNGVALSLKQQMEAARRTDKDYVIITCDHKKRPDRPGIKNFPPLGVLHLPEYREQKLFHPPFLDILNYCHLRRFTHILAATPGPLGLTAMAVARILHLRLWGTYHTALPQYADYLTQDPTVVQLIWKYIVWFYNQMELVFVPSRSTAEELQAKGVSADKIRIFPRGVNLERFHPAKRNGFLEGQVQGKDVTKLLYVGRVSREKNLEVLVRVFKKLLQDQAAVHLVVVGDGPYLEDMQQDLAGTPCTFTGYLHGEDLAAAYASCDLFIFPSTTDTFGNVVLEAQASGIPVIVTDAGGPKENVLDGKTGLIVRGDSDKGLLKAIRSLLAHPERLKEMGLTARRYMEERPFDAAFQSTWRLFEQHAQG</sequence>
<reference evidence="2" key="1">
    <citation type="journal article" date="2020" name="mSystems">
        <title>Genome- and Community-Level Interaction Insights into Carbon Utilization and Element Cycling Functions of Hydrothermarchaeota in Hydrothermal Sediment.</title>
        <authorList>
            <person name="Zhou Z."/>
            <person name="Liu Y."/>
            <person name="Xu W."/>
            <person name="Pan J."/>
            <person name="Luo Z.H."/>
            <person name="Li M."/>
        </authorList>
    </citation>
    <scope>NUCLEOTIDE SEQUENCE [LARGE SCALE GENOMIC DNA]</scope>
    <source>
        <strain evidence="2">SpSt-767</strain>
    </source>
</reference>
<dbReference type="PANTHER" id="PTHR45947:SF3">
    <property type="entry name" value="SULFOQUINOVOSYL TRANSFERASE SQD2"/>
    <property type="match status" value="1"/>
</dbReference>
<dbReference type="PANTHER" id="PTHR45947">
    <property type="entry name" value="SULFOQUINOVOSYL TRANSFERASE SQD2"/>
    <property type="match status" value="1"/>
</dbReference>